<accession>A0A523S094</accession>
<sequence length="253" mass="28779">MKDQKIRVLFVGETWLVAKFHIKGFDIVPLGGYEDFSVWFTEALKKYPDVDIVHMPNHIALSAFPKTVGELQNYDVLILSDVGRNTLTLYPEMFKVPMGPDKLSLIKDFVKMGGGLVMCGGWMSFQGFRGIANYHGTVIEEILPVGISDHDDRIEVSEGIKPNIVNTTHPILREVPPKDWPSFLGYNRLEAKKEATLVAKCGDDAFITVWSYEKGRTMAFASDLSLHWGTAFVKWEYYPVFWHQTIKWLSGKM</sequence>
<evidence type="ECO:0000313" key="3">
    <source>
        <dbReference type="Proteomes" id="UP000316360"/>
    </source>
</evidence>
<dbReference type="PANTHER" id="PTHR37947">
    <property type="entry name" value="BLL2462 PROTEIN"/>
    <property type="match status" value="1"/>
</dbReference>
<organism evidence="2 3">
    <name type="scientific">Aerophobetes bacterium</name>
    <dbReference type="NCBI Taxonomy" id="2030807"/>
    <lineage>
        <taxon>Bacteria</taxon>
        <taxon>Candidatus Aerophobota</taxon>
    </lineage>
</organism>
<evidence type="ECO:0000259" key="1">
    <source>
        <dbReference type="Pfam" id="PF07090"/>
    </source>
</evidence>
<dbReference type="PANTHER" id="PTHR37947:SF1">
    <property type="entry name" value="BLL2462 PROTEIN"/>
    <property type="match status" value="1"/>
</dbReference>
<comment type="caution">
    <text evidence="2">The sequence shown here is derived from an EMBL/GenBank/DDBJ whole genome shotgun (WGS) entry which is preliminary data.</text>
</comment>
<dbReference type="InterPro" id="IPR029062">
    <property type="entry name" value="Class_I_gatase-like"/>
</dbReference>
<gene>
    <name evidence="2" type="ORF">E3J84_02880</name>
</gene>
<dbReference type="EMBL" id="SOKJ01000155">
    <property type="protein sequence ID" value="TET11435.1"/>
    <property type="molecule type" value="Genomic_DNA"/>
</dbReference>
<proteinExistence type="predicted"/>
<evidence type="ECO:0000313" key="2">
    <source>
        <dbReference type="EMBL" id="TET11435.1"/>
    </source>
</evidence>
<dbReference type="AlphaFoldDB" id="A0A523S094"/>
<feature type="domain" description="Putative glutamine amidotransferase" evidence="1">
    <location>
        <begin position="7"/>
        <end position="250"/>
    </location>
</feature>
<dbReference type="InterPro" id="IPR010768">
    <property type="entry name" value="GATase1-like"/>
</dbReference>
<reference evidence="2 3" key="1">
    <citation type="submission" date="2019-03" db="EMBL/GenBank/DDBJ databases">
        <title>Metabolic potential of uncultured bacteria and archaea associated with petroleum seepage in deep-sea sediments.</title>
        <authorList>
            <person name="Dong X."/>
            <person name="Hubert C."/>
        </authorList>
    </citation>
    <scope>NUCLEOTIDE SEQUENCE [LARGE SCALE GENOMIC DNA]</scope>
    <source>
        <strain evidence="2">E44_bin7</strain>
    </source>
</reference>
<dbReference type="Gene3D" id="3.40.50.880">
    <property type="match status" value="1"/>
</dbReference>
<name>A0A523S094_UNCAE</name>
<dbReference type="Pfam" id="PF07090">
    <property type="entry name" value="GATase1_like"/>
    <property type="match status" value="1"/>
</dbReference>
<dbReference type="Proteomes" id="UP000316360">
    <property type="component" value="Unassembled WGS sequence"/>
</dbReference>
<protein>
    <submittedName>
        <fullName evidence="2">Cytoplasmic protein</fullName>
    </submittedName>
</protein>
<dbReference type="SUPFAM" id="SSF52317">
    <property type="entry name" value="Class I glutamine amidotransferase-like"/>
    <property type="match status" value="1"/>
</dbReference>